<gene>
    <name evidence="2" type="ORF">BE18_15040</name>
</gene>
<evidence type="ECO:0000313" key="2">
    <source>
        <dbReference type="EMBL" id="KYF86928.1"/>
    </source>
</evidence>
<evidence type="ECO:0000313" key="3">
    <source>
        <dbReference type="Proteomes" id="UP000075515"/>
    </source>
</evidence>
<feature type="compositionally biased region" description="Basic and acidic residues" evidence="1">
    <location>
        <begin position="41"/>
        <end position="52"/>
    </location>
</feature>
<feature type="region of interest" description="Disordered" evidence="1">
    <location>
        <begin position="40"/>
        <end position="62"/>
    </location>
</feature>
<dbReference type="Proteomes" id="UP000075515">
    <property type="component" value="Unassembled WGS sequence"/>
</dbReference>
<sequence length="62" mass="6649">MDEHEQRPLWPGLKGRVERGAAPLQDGRRLALPLGELGEVEAGHRPAREGAIERGPAPPHGG</sequence>
<dbReference type="AlphaFoldDB" id="A0A150S5B3"/>
<feature type="region of interest" description="Disordered" evidence="1">
    <location>
        <begin position="1"/>
        <end position="20"/>
    </location>
</feature>
<reference evidence="2 3" key="1">
    <citation type="submission" date="2014-02" db="EMBL/GenBank/DDBJ databases">
        <title>The small core and large imbalanced accessory genome model reveals a collaborative survival strategy of Sorangium cellulosum strains in nature.</title>
        <authorList>
            <person name="Han K."/>
            <person name="Peng R."/>
            <person name="Blom J."/>
            <person name="Li Y.-Z."/>
        </authorList>
    </citation>
    <scope>NUCLEOTIDE SEQUENCE [LARGE SCALE GENOMIC DNA]</scope>
    <source>
        <strain evidence="2 3">So0149</strain>
    </source>
</reference>
<evidence type="ECO:0000256" key="1">
    <source>
        <dbReference type="SAM" id="MobiDB-lite"/>
    </source>
</evidence>
<proteinExistence type="predicted"/>
<comment type="caution">
    <text evidence="2">The sequence shown here is derived from an EMBL/GenBank/DDBJ whole genome shotgun (WGS) entry which is preliminary data.</text>
</comment>
<dbReference type="EMBL" id="JEMC01002506">
    <property type="protein sequence ID" value="KYF86928.1"/>
    <property type="molecule type" value="Genomic_DNA"/>
</dbReference>
<organism evidence="2 3">
    <name type="scientific">Sorangium cellulosum</name>
    <name type="common">Polyangium cellulosum</name>
    <dbReference type="NCBI Taxonomy" id="56"/>
    <lineage>
        <taxon>Bacteria</taxon>
        <taxon>Pseudomonadati</taxon>
        <taxon>Myxococcota</taxon>
        <taxon>Polyangia</taxon>
        <taxon>Polyangiales</taxon>
        <taxon>Polyangiaceae</taxon>
        <taxon>Sorangium</taxon>
    </lineage>
</organism>
<protein>
    <submittedName>
        <fullName evidence="2">Uncharacterized protein</fullName>
    </submittedName>
</protein>
<name>A0A150S5B3_SORCE</name>
<accession>A0A150S5B3</accession>